<proteinExistence type="predicted"/>
<dbReference type="InterPro" id="IPR036610">
    <property type="entry name" value="PEBP-like_sf"/>
</dbReference>
<dbReference type="CDD" id="cd00866">
    <property type="entry name" value="PEBP_euk"/>
    <property type="match status" value="1"/>
</dbReference>
<dbReference type="AlphaFoldDB" id="A0A1R1PTJ2"/>
<dbReference type="Proteomes" id="UP000188320">
    <property type="component" value="Unassembled WGS sequence"/>
</dbReference>
<keyword evidence="1" id="KW-0687">Ribonucleoprotein</keyword>
<reference evidence="2" key="1">
    <citation type="submission" date="2017-01" db="EMBL/GenBank/DDBJ databases">
        <authorList>
            <person name="Wang Y."/>
            <person name="White M."/>
            <person name="Kvist S."/>
            <person name="Moncalvo J.-M."/>
        </authorList>
    </citation>
    <scope>NUCLEOTIDE SEQUENCE [LARGE SCALE GENOMIC DNA]</scope>
    <source>
        <strain evidence="2">COL-18-3</strain>
    </source>
</reference>
<evidence type="ECO:0000313" key="1">
    <source>
        <dbReference type="EMBL" id="OMH84271.1"/>
    </source>
</evidence>
<dbReference type="InterPro" id="IPR008914">
    <property type="entry name" value="PEBP"/>
</dbReference>
<dbReference type="OrthoDB" id="2153661at2759"/>
<organism evidence="1 2">
    <name type="scientific">Zancudomyces culisetae</name>
    <name type="common">Gut fungus</name>
    <name type="synonym">Smittium culisetae</name>
    <dbReference type="NCBI Taxonomy" id="1213189"/>
    <lineage>
        <taxon>Eukaryota</taxon>
        <taxon>Fungi</taxon>
        <taxon>Fungi incertae sedis</taxon>
        <taxon>Zoopagomycota</taxon>
        <taxon>Kickxellomycotina</taxon>
        <taxon>Harpellomycetes</taxon>
        <taxon>Harpellales</taxon>
        <taxon>Legeriomycetaceae</taxon>
        <taxon>Zancudomyces</taxon>
    </lineage>
</organism>
<dbReference type="PANTHER" id="PTHR11362:SF82">
    <property type="entry name" value="PHOSPHATIDYLETHANOLAMINE-BINDING PROTEIN 4"/>
    <property type="match status" value="1"/>
</dbReference>
<dbReference type="SUPFAM" id="SSF49777">
    <property type="entry name" value="PEBP-like"/>
    <property type="match status" value="1"/>
</dbReference>
<evidence type="ECO:0000313" key="2">
    <source>
        <dbReference type="Proteomes" id="UP000188320"/>
    </source>
</evidence>
<dbReference type="PANTHER" id="PTHR11362">
    <property type="entry name" value="PHOSPHATIDYLETHANOLAMINE-BINDING PROTEIN"/>
    <property type="match status" value="1"/>
</dbReference>
<name>A0A1R1PTJ2_ZANCU</name>
<dbReference type="EMBL" id="LSSK01000224">
    <property type="protein sequence ID" value="OMH84271.1"/>
    <property type="molecule type" value="Genomic_DNA"/>
</dbReference>
<dbReference type="InterPro" id="IPR035810">
    <property type="entry name" value="PEBP_euk"/>
</dbReference>
<dbReference type="Pfam" id="PF01161">
    <property type="entry name" value="PBP"/>
    <property type="match status" value="1"/>
</dbReference>
<sequence length="219" mass="24895">MQRTYQMYVIPDLIDPKKFKQATTRLDIVIDGSNEGPIEPGTRVDPQATFSETPKKYTILMVDPDEPSEELRSYKQKCHWAVCNATFDIYNNALSESSGAQELVPYVPPHPAYGSKTHRYVYIAFLQDNELTASTIEQLGARLLKSDIKEIEGIDLRKISEEFGLLPVGVSFYRSEWNESVDSVYTDILGQDSPRFGAPLVPNKFLDQYGNKLSRYENI</sequence>
<protein>
    <submittedName>
        <fullName evidence="1">39S ribosomal protein L38, mitochondrial</fullName>
    </submittedName>
</protein>
<accession>A0A1R1PTJ2</accession>
<keyword evidence="1" id="KW-0689">Ribosomal protein</keyword>
<dbReference type="Gene3D" id="3.90.280.10">
    <property type="entry name" value="PEBP-like"/>
    <property type="match status" value="1"/>
</dbReference>
<keyword evidence="2" id="KW-1185">Reference proteome</keyword>
<gene>
    <name evidence="1" type="ORF">AX774_g2216</name>
</gene>
<dbReference type="GO" id="GO:0005840">
    <property type="term" value="C:ribosome"/>
    <property type="evidence" value="ECO:0007669"/>
    <property type="project" value="UniProtKB-KW"/>
</dbReference>
<comment type="caution">
    <text evidence="1">The sequence shown here is derived from an EMBL/GenBank/DDBJ whole genome shotgun (WGS) entry which is preliminary data.</text>
</comment>